<dbReference type="InterPro" id="IPR016032">
    <property type="entry name" value="Sig_transdc_resp-reg_C-effctor"/>
</dbReference>
<dbReference type="EMBL" id="BJON01000018">
    <property type="protein sequence ID" value="GED70766.1"/>
    <property type="molecule type" value="Genomic_DNA"/>
</dbReference>
<feature type="DNA-binding region" description="OmpR/PhoB-type" evidence="7">
    <location>
        <begin position="137"/>
        <end position="235"/>
    </location>
</feature>
<dbReference type="InterPro" id="IPR039420">
    <property type="entry name" value="WalR-like"/>
</dbReference>
<reference evidence="10 11" key="1">
    <citation type="submission" date="2019-06" db="EMBL/GenBank/DDBJ databases">
        <title>Whole genome shotgun sequence of Brevibacillus reuszeri NBRC 15719.</title>
        <authorList>
            <person name="Hosoyama A."/>
            <person name="Uohara A."/>
            <person name="Ohji S."/>
            <person name="Ichikawa N."/>
        </authorList>
    </citation>
    <scope>NUCLEOTIDE SEQUENCE [LARGE SCALE GENOMIC DNA]</scope>
    <source>
        <strain evidence="10 11">NBRC 15719</strain>
    </source>
</reference>
<sequence length="235" mass="26771">MLDETNKGSHVMRILLAEDQVVLGKIIAHMLKQKGGYEVIWVTNGSDAYDLAIESYFDVLVLDWMMPEKDGVTVCRELRQQGYSGAILMLTAKDSLNERIEGLDAGADDYLVKPFEHEELLARLRAIFRRNFAPLQEEVVNIKWILLNRSTHSIQRNGDLIPLTGREFQLLDLLVRNQGVVLTRDLILDRIWGSEAEIASNAVDVYINMLRKKIDIPGQHTLIRSIRGVGYIIEK</sequence>
<dbReference type="Pfam" id="PF00072">
    <property type="entry name" value="Response_reg"/>
    <property type="match status" value="1"/>
</dbReference>
<dbReference type="SMART" id="SM00448">
    <property type="entry name" value="REC"/>
    <property type="match status" value="1"/>
</dbReference>
<dbReference type="PANTHER" id="PTHR48111">
    <property type="entry name" value="REGULATOR OF RPOS"/>
    <property type="match status" value="1"/>
</dbReference>
<evidence type="ECO:0000313" key="10">
    <source>
        <dbReference type="EMBL" id="GED70766.1"/>
    </source>
</evidence>
<evidence type="ECO:0000256" key="2">
    <source>
        <dbReference type="ARBA" id="ARBA00023012"/>
    </source>
</evidence>
<dbReference type="SUPFAM" id="SSF46894">
    <property type="entry name" value="C-terminal effector domain of the bipartite response regulators"/>
    <property type="match status" value="1"/>
</dbReference>
<dbReference type="Gene3D" id="1.10.10.10">
    <property type="entry name" value="Winged helix-like DNA-binding domain superfamily/Winged helix DNA-binding domain"/>
    <property type="match status" value="1"/>
</dbReference>
<keyword evidence="4 7" id="KW-0238">DNA-binding</keyword>
<dbReference type="Gene3D" id="3.40.50.2300">
    <property type="match status" value="1"/>
</dbReference>
<proteinExistence type="predicted"/>
<dbReference type="InterPro" id="IPR036388">
    <property type="entry name" value="WH-like_DNA-bd_sf"/>
</dbReference>
<evidence type="ECO:0000259" key="9">
    <source>
        <dbReference type="PROSITE" id="PS51755"/>
    </source>
</evidence>
<name>A0ABQ0TSF0_9BACL</name>
<organism evidence="10 11">
    <name type="scientific">Brevibacillus reuszeri</name>
    <dbReference type="NCBI Taxonomy" id="54915"/>
    <lineage>
        <taxon>Bacteria</taxon>
        <taxon>Bacillati</taxon>
        <taxon>Bacillota</taxon>
        <taxon>Bacilli</taxon>
        <taxon>Bacillales</taxon>
        <taxon>Paenibacillaceae</taxon>
        <taxon>Brevibacillus</taxon>
    </lineage>
</organism>
<dbReference type="PROSITE" id="PS50110">
    <property type="entry name" value="RESPONSE_REGULATORY"/>
    <property type="match status" value="1"/>
</dbReference>
<evidence type="ECO:0000256" key="6">
    <source>
        <dbReference type="PROSITE-ProRule" id="PRU00169"/>
    </source>
</evidence>
<dbReference type="InterPro" id="IPR011006">
    <property type="entry name" value="CheY-like_superfamily"/>
</dbReference>
<dbReference type="CDD" id="cd00383">
    <property type="entry name" value="trans_reg_C"/>
    <property type="match status" value="1"/>
</dbReference>
<dbReference type="PROSITE" id="PS51755">
    <property type="entry name" value="OMPR_PHOB"/>
    <property type="match status" value="1"/>
</dbReference>
<gene>
    <name evidence="10" type="primary">rrp5</name>
    <name evidence="10" type="ORF">BRE01_44680</name>
</gene>
<evidence type="ECO:0000256" key="4">
    <source>
        <dbReference type="ARBA" id="ARBA00023125"/>
    </source>
</evidence>
<dbReference type="SMART" id="SM00862">
    <property type="entry name" value="Trans_reg_C"/>
    <property type="match status" value="1"/>
</dbReference>
<evidence type="ECO:0000256" key="3">
    <source>
        <dbReference type="ARBA" id="ARBA00023015"/>
    </source>
</evidence>
<dbReference type="Gene3D" id="6.10.250.690">
    <property type="match status" value="1"/>
</dbReference>
<keyword evidence="5" id="KW-0804">Transcription</keyword>
<evidence type="ECO:0000256" key="5">
    <source>
        <dbReference type="ARBA" id="ARBA00023163"/>
    </source>
</evidence>
<evidence type="ECO:0000313" key="11">
    <source>
        <dbReference type="Proteomes" id="UP000319578"/>
    </source>
</evidence>
<feature type="domain" description="OmpR/PhoB-type" evidence="9">
    <location>
        <begin position="137"/>
        <end position="235"/>
    </location>
</feature>
<dbReference type="GO" id="GO:0003677">
    <property type="term" value="F:DNA binding"/>
    <property type="evidence" value="ECO:0007669"/>
    <property type="project" value="UniProtKB-KW"/>
</dbReference>
<feature type="domain" description="Response regulatory" evidence="8">
    <location>
        <begin position="13"/>
        <end position="128"/>
    </location>
</feature>
<dbReference type="Proteomes" id="UP000319578">
    <property type="component" value="Unassembled WGS sequence"/>
</dbReference>
<evidence type="ECO:0000256" key="1">
    <source>
        <dbReference type="ARBA" id="ARBA00022553"/>
    </source>
</evidence>
<dbReference type="PANTHER" id="PTHR48111:SF22">
    <property type="entry name" value="REGULATOR OF RPOS"/>
    <property type="match status" value="1"/>
</dbReference>
<evidence type="ECO:0000256" key="7">
    <source>
        <dbReference type="PROSITE-ProRule" id="PRU01091"/>
    </source>
</evidence>
<keyword evidence="1 6" id="KW-0597">Phosphoprotein</keyword>
<keyword evidence="3" id="KW-0805">Transcription regulation</keyword>
<accession>A0ABQ0TSF0</accession>
<protein>
    <submittedName>
        <fullName evidence="10">DNA-binding response regulator</fullName>
    </submittedName>
</protein>
<evidence type="ECO:0000259" key="8">
    <source>
        <dbReference type="PROSITE" id="PS50110"/>
    </source>
</evidence>
<feature type="modified residue" description="4-aspartylphosphate" evidence="6">
    <location>
        <position position="63"/>
    </location>
</feature>
<comment type="caution">
    <text evidence="10">The sequence shown here is derived from an EMBL/GenBank/DDBJ whole genome shotgun (WGS) entry which is preliminary data.</text>
</comment>
<keyword evidence="11" id="KW-1185">Reference proteome</keyword>
<dbReference type="Pfam" id="PF00486">
    <property type="entry name" value="Trans_reg_C"/>
    <property type="match status" value="1"/>
</dbReference>
<dbReference type="InterPro" id="IPR001789">
    <property type="entry name" value="Sig_transdc_resp-reg_receiver"/>
</dbReference>
<keyword evidence="2" id="KW-0902">Two-component regulatory system</keyword>
<dbReference type="SUPFAM" id="SSF52172">
    <property type="entry name" value="CheY-like"/>
    <property type="match status" value="1"/>
</dbReference>
<dbReference type="InterPro" id="IPR001867">
    <property type="entry name" value="OmpR/PhoB-type_DNA-bd"/>
</dbReference>